<protein>
    <submittedName>
        <fullName evidence="1">Uncharacterized protein</fullName>
    </submittedName>
</protein>
<reference evidence="1" key="1">
    <citation type="submission" date="2023-10" db="EMBL/GenBank/DDBJ databases">
        <authorList>
            <person name="Domelevo Entfellner J.-B."/>
        </authorList>
    </citation>
    <scope>NUCLEOTIDE SEQUENCE</scope>
</reference>
<dbReference type="Proteomes" id="UP001189624">
    <property type="component" value="Chromosome 6"/>
</dbReference>
<gene>
    <name evidence="1" type="ORF">AYBTSS11_LOCUS20805</name>
</gene>
<dbReference type="Gramene" id="rna-AYBTSS11_LOCUS20805">
    <property type="protein sequence ID" value="CAJ1965372.1"/>
    <property type="gene ID" value="gene-AYBTSS11_LOCUS20805"/>
</dbReference>
<proteinExistence type="predicted"/>
<dbReference type="EMBL" id="OY731403">
    <property type="protein sequence ID" value="CAJ1965372.1"/>
    <property type="molecule type" value="Genomic_DNA"/>
</dbReference>
<feature type="non-terminal residue" evidence="1">
    <location>
        <position position="1"/>
    </location>
</feature>
<name>A0AA86SMD6_9FABA</name>
<keyword evidence="2" id="KW-1185">Reference proteome</keyword>
<feature type="non-terminal residue" evidence="1">
    <location>
        <position position="98"/>
    </location>
</feature>
<organism evidence="1 2">
    <name type="scientific">Sphenostylis stenocarpa</name>
    <dbReference type="NCBI Taxonomy" id="92480"/>
    <lineage>
        <taxon>Eukaryota</taxon>
        <taxon>Viridiplantae</taxon>
        <taxon>Streptophyta</taxon>
        <taxon>Embryophyta</taxon>
        <taxon>Tracheophyta</taxon>
        <taxon>Spermatophyta</taxon>
        <taxon>Magnoliopsida</taxon>
        <taxon>eudicotyledons</taxon>
        <taxon>Gunneridae</taxon>
        <taxon>Pentapetalae</taxon>
        <taxon>rosids</taxon>
        <taxon>fabids</taxon>
        <taxon>Fabales</taxon>
        <taxon>Fabaceae</taxon>
        <taxon>Papilionoideae</taxon>
        <taxon>50 kb inversion clade</taxon>
        <taxon>NPAAA clade</taxon>
        <taxon>indigoferoid/millettioid clade</taxon>
        <taxon>Phaseoleae</taxon>
        <taxon>Sphenostylis</taxon>
    </lineage>
</organism>
<sequence length="98" mass="11020">MNSALNVEVVKLGGQISALRVEGDDKLRERLAHAKEENKIISSLHELKVVPKVTAEKELAEIKDYVVQEHIEGFNKVIRQMHYFTGSSVSLSEAKFDV</sequence>
<dbReference type="AlphaFoldDB" id="A0AA86SMD6"/>
<evidence type="ECO:0000313" key="1">
    <source>
        <dbReference type="EMBL" id="CAJ1965372.1"/>
    </source>
</evidence>
<accession>A0AA86SMD6</accession>
<evidence type="ECO:0000313" key="2">
    <source>
        <dbReference type="Proteomes" id="UP001189624"/>
    </source>
</evidence>